<evidence type="ECO:0000313" key="2">
    <source>
        <dbReference type="EMBL" id="KLU87941.1"/>
    </source>
</evidence>
<evidence type="ECO:0008006" key="5">
    <source>
        <dbReference type="Google" id="ProtNLM"/>
    </source>
</evidence>
<keyword evidence="4" id="KW-1185">Reference proteome</keyword>
<feature type="region of interest" description="Disordered" evidence="1">
    <location>
        <begin position="137"/>
        <end position="210"/>
    </location>
</feature>
<dbReference type="Proteomes" id="UP000011715">
    <property type="component" value="Unassembled WGS sequence"/>
</dbReference>
<reference evidence="4" key="2">
    <citation type="submission" date="2010-05" db="EMBL/GenBank/DDBJ databases">
        <title>The genome sequence of Magnaporthe poae strain ATCC 64411.</title>
        <authorList>
            <person name="Ma L.-J."/>
            <person name="Dead R."/>
            <person name="Young S."/>
            <person name="Zeng Q."/>
            <person name="Koehrsen M."/>
            <person name="Alvarado L."/>
            <person name="Berlin A."/>
            <person name="Chapman S.B."/>
            <person name="Chen Z."/>
            <person name="Freedman E."/>
            <person name="Gellesch M."/>
            <person name="Goldberg J."/>
            <person name="Griggs A."/>
            <person name="Gujja S."/>
            <person name="Heilman E.R."/>
            <person name="Heiman D."/>
            <person name="Hepburn T."/>
            <person name="Howarth C."/>
            <person name="Jen D."/>
            <person name="Larson L."/>
            <person name="Mehta T."/>
            <person name="Neiman D."/>
            <person name="Pearson M."/>
            <person name="Roberts A."/>
            <person name="Saif S."/>
            <person name="Shea T."/>
            <person name="Shenoy N."/>
            <person name="Sisk P."/>
            <person name="Stolte C."/>
            <person name="Sykes S."/>
            <person name="Walk T."/>
            <person name="White J."/>
            <person name="Yandava C."/>
            <person name="Haas B."/>
            <person name="Nusbaum C."/>
            <person name="Birren B."/>
        </authorList>
    </citation>
    <scope>NUCLEOTIDE SEQUENCE [LARGE SCALE GENOMIC DNA]</scope>
    <source>
        <strain evidence="4">ATCC 64411 / 73-15</strain>
    </source>
</reference>
<dbReference type="EMBL" id="ADBL01001665">
    <property type="status" value="NOT_ANNOTATED_CDS"/>
    <property type="molecule type" value="Genomic_DNA"/>
</dbReference>
<feature type="compositionally biased region" description="Basic and acidic residues" evidence="1">
    <location>
        <begin position="162"/>
        <end position="182"/>
    </location>
</feature>
<feature type="region of interest" description="Disordered" evidence="1">
    <location>
        <begin position="309"/>
        <end position="334"/>
    </location>
</feature>
<organism evidence="3 4">
    <name type="scientific">Magnaporthiopsis poae (strain ATCC 64411 / 73-15)</name>
    <name type="common">Kentucky bluegrass fungus</name>
    <name type="synonym">Magnaporthe poae</name>
    <dbReference type="NCBI Taxonomy" id="644358"/>
    <lineage>
        <taxon>Eukaryota</taxon>
        <taxon>Fungi</taxon>
        <taxon>Dikarya</taxon>
        <taxon>Ascomycota</taxon>
        <taxon>Pezizomycotina</taxon>
        <taxon>Sordariomycetes</taxon>
        <taxon>Sordariomycetidae</taxon>
        <taxon>Magnaporthales</taxon>
        <taxon>Magnaporthaceae</taxon>
        <taxon>Magnaporthiopsis</taxon>
    </lineage>
</organism>
<dbReference type="STRING" id="644358.A0A0C4E3D4"/>
<accession>A0A0C4E3D4</accession>
<evidence type="ECO:0000313" key="4">
    <source>
        <dbReference type="Proteomes" id="UP000011715"/>
    </source>
</evidence>
<dbReference type="EnsemblFungi" id="MAPG_06931T0">
    <property type="protein sequence ID" value="MAPG_06931T0"/>
    <property type="gene ID" value="MAPG_06931"/>
</dbReference>
<dbReference type="AlphaFoldDB" id="A0A0C4E3D4"/>
<feature type="compositionally biased region" description="Polar residues" evidence="1">
    <location>
        <begin position="311"/>
        <end position="324"/>
    </location>
</feature>
<sequence length="367" mass="38570">MARAAGSRPRGGALRSRPCPVTSRSAFSLAVAVAACSAGVGAAAVSGADGSAAATTITFSSPAGQVFAPEDVVNLKFTSPFNWPVLSTWCDPARPRQESIQRAPPFSGQLDVPLSRIRLGDGSGPGMEEKECWFSLGSLADPSQPGTNSDRFIVARRRGRRKGDENDDGKPPELRDDAKPDGTKTTGPPDLHKRATPNIPAPTAQQTNGPADAFINCPIDNRTVYTEPVTAKRYVVLCGRDYSSEFGAYDIRSLPSPNTNDCIARCAADKAGCTAVGWGDYRGNFTCFLKRTIGDPNYAPAWRVAVEDPSQRGTGAQPQPQLATDTAAASNGGGGLSGDAKAGIGFLLADMAGMKKRVLPDDRTELP</sequence>
<reference evidence="2" key="1">
    <citation type="submission" date="2010-05" db="EMBL/GenBank/DDBJ databases">
        <title>The Genome Sequence of Magnaporthe poae strain ATCC 64411.</title>
        <authorList>
            <consortium name="The Broad Institute Genome Sequencing Platform"/>
            <consortium name="Broad Institute Genome Sequencing Center for Infectious Disease"/>
            <person name="Ma L.-J."/>
            <person name="Dead R."/>
            <person name="Young S."/>
            <person name="Zeng Q."/>
            <person name="Koehrsen M."/>
            <person name="Alvarado L."/>
            <person name="Berlin A."/>
            <person name="Chapman S.B."/>
            <person name="Chen Z."/>
            <person name="Freedman E."/>
            <person name="Gellesch M."/>
            <person name="Goldberg J."/>
            <person name="Griggs A."/>
            <person name="Gujja S."/>
            <person name="Heilman E.R."/>
            <person name="Heiman D."/>
            <person name="Hepburn T."/>
            <person name="Howarth C."/>
            <person name="Jen D."/>
            <person name="Larson L."/>
            <person name="Mehta T."/>
            <person name="Neiman D."/>
            <person name="Pearson M."/>
            <person name="Roberts A."/>
            <person name="Saif S."/>
            <person name="Shea T."/>
            <person name="Shenoy N."/>
            <person name="Sisk P."/>
            <person name="Stolte C."/>
            <person name="Sykes S."/>
            <person name="Walk T."/>
            <person name="White J."/>
            <person name="Yandava C."/>
            <person name="Haas B."/>
            <person name="Nusbaum C."/>
            <person name="Birren B."/>
        </authorList>
    </citation>
    <scope>NUCLEOTIDE SEQUENCE</scope>
    <source>
        <strain evidence="2">ATCC 64411</strain>
    </source>
</reference>
<dbReference type="VEuPathDB" id="FungiDB:MAPG_06931"/>
<protein>
    <recommendedName>
        <fullName evidence="5">Apple domain-containing protein</fullName>
    </recommendedName>
</protein>
<reference evidence="3" key="5">
    <citation type="submission" date="2015-06" db="UniProtKB">
        <authorList>
            <consortium name="EnsemblFungi"/>
        </authorList>
    </citation>
    <scope>IDENTIFICATION</scope>
    <source>
        <strain evidence="3">ATCC 64411</strain>
    </source>
</reference>
<name>A0A0C4E3D4_MAGP6</name>
<reference evidence="2" key="3">
    <citation type="submission" date="2011-03" db="EMBL/GenBank/DDBJ databases">
        <title>Annotation of Magnaporthe poae ATCC 64411.</title>
        <authorList>
            <person name="Ma L.-J."/>
            <person name="Dead R."/>
            <person name="Young S.K."/>
            <person name="Zeng Q."/>
            <person name="Gargeya S."/>
            <person name="Fitzgerald M."/>
            <person name="Haas B."/>
            <person name="Abouelleil A."/>
            <person name="Alvarado L."/>
            <person name="Arachchi H.M."/>
            <person name="Berlin A."/>
            <person name="Brown A."/>
            <person name="Chapman S.B."/>
            <person name="Chen Z."/>
            <person name="Dunbar C."/>
            <person name="Freedman E."/>
            <person name="Gearin G."/>
            <person name="Gellesch M."/>
            <person name="Goldberg J."/>
            <person name="Griggs A."/>
            <person name="Gujja S."/>
            <person name="Heiman D."/>
            <person name="Howarth C."/>
            <person name="Larson L."/>
            <person name="Lui A."/>
            <person name="MacDonald P.J.P."/>
            <person name="Mehta T."/>
            <person name="Montmayeur A."/>
            <person name="Murphy C."/>
            <person name="Neiman D."/>
            <person name="Pearson M."/>
            <person name="Priest M."/>
            <person name="Roberts A."/>
            <person name="Saif S."/>
            <person name="Shea T."/>
            <person name="Shenoy N."/>
            <person name="Sisk P."/>
            <person name="Stolte C."/>
            <person name="Sykes S."/>
            <person name="Yandava C."/>
            <person name="Wortman J."/>
            <person name="Nusbaum C."/>
            <person name="Birren B."/>
        </authorList>
    </citation>
    <scope>NUCLEOTIDE SEQUENCE</scope>
    <source>
        <strain evidence="2">ATCC 64411</strain>
    </source>
</reference>
<dbReference type="EMBL" id="GL876971">
    <property type="protein sequence ID" value="KLU87941.1"/>
    <property type="molecule type" value="Genomic_DNA"/>
</dbReference>
<dbReference type="OrthoDB" id="3499003at2759"/>
<evidence type="ECO:0000256" key="1">
    <source>
        <dbReference type="SAM" id="MobiDB-lite"/>
    </source>
</evidence>
<gene>
    <name evidence="2" type="ORF">MAPG_06931</name>
</gene>
<dbReference type="eggNOG" id="ENOG502SWYF">
    <property type="taxonomic scope" value="Eukaryota"/>
</dbReference>
<proteinExistence type="predicted"/>
<reference evidence="3" key="4">
    <citation type="journal article" date="2015" name="G3 (Bethesda)">
        <title>Genome sequences of three phytopathogenic species of the Magnaporthaceae family of fungi.</title>
        <authorList>
            <person name="Okagaki L.H."/>
            <person name="Nunes C.C."/>
            <person name="Sailsbery J."/>
            <person name="Clay B."/>
            <person name="Brown D."/>
            <person name="John T."/>
            <person name="Oh Y."/>
            <person name="Young N."/>
            <person name="Fitzgerald M."/>
            <person name="Haas B.J."/>
            <person name="Zeng Q."/>
            <person name="Young S."/>
            <person name="Adiconis X."/>
            <person name="Fan L."/>
            <person name="Levin J.Z."/>
            <person name="Mitchell T.K."/>
            <person name="Okubara P.A."/>
            <person name="Farman M.L."/>
            <person name="Kohn L.M."/>
            <person name="Birren B."/>
            <person name="Ma L.-J."/>
            <person name="Dean R.A."/>
        </authorList>
    </citation>
    <scope>NUCLEOTIDE SEQUENCE</scope>
    <source>
        <strain evidence="3">ATCC 64411 / 73-15</strain>
    </source>
</reference>
<evidence type="ECO:0000313" key="3">
    <source>
        <dbReference type="EnsemblFungi" id="MAPG_06931T0"/>
    </source>
</evidence>
<dbReference type="EMBL" id="ADBL01001664">
    <property type="status" value="NOT_ANNOTATED_CDS"/>
    <property type="molecule type" value="Genomic_DNA"/>
</dbReference>